<protein>
    <submittedName>
        <fullName evidence="1">Uncharacterized protein</fullName>
    </submittedName>
</protein>
<name>M4VBU7_9BACT</name>
<proteinExistence type="predicted"/>
<keyword evidence="2" id="KW-1185">Reference proteome</keyword>
<evidence type="ECO:0000313" key="2">
    <source>
        <dbReference type="Proteomes" id="UP000012040"/>
    </source>
</evidence>
<dbReference type="HOGENOM" id="CLU_1881674_0_0_7"/>
<reference evidence="1 2" key="1">
    <citation type="journal article" date="2013" name="ISME J.">
        <title>By their genes ye shall know them: genomic signatures of predatory bacteria.</title>
        <authorList>
            <person name="Pasternak Z."/>
            <person name="Pietrokovski S."/>
            <person name="Rotem O."/>
            <person name="Gophna U."/>
            <person name="Lurie-Weinberger M.N."/>
            <person name="Jurkevitch E."/>
        </authorList>
    </citation>
    <scope>NUCLEOTIDE SEQUENCE [LARGE SCALE GENOMIC DNA]</scope>
    <source>
        <strain evidence="1 2">JSS</strain>
    </source>
</reference>
<organism evidence="1 2">
    <name type="scientific">Pseudobdellovibrio exovorus JSS</name>
    <dbReference type="NCBI Taxonomy" id="1184267"/>
    <lineage>
        <taxon>Bacteria</taxon>
        <taxon>Pseudomonadati</taxon>
        <taxon>Bdellovibrionota</taxon>
        <taxon>Bdellovibrionia</taxon>
        <taxon>Bdellovibrionales</taxon>
        <taxon>Pseudobdellovibrionaceae</taxon>
        <taxon>Pseudobdellovibrio</taxon>
    </lineage>
</organism>
<accession>M4VBU7</accession>
<dbReference type="Proteomes" id="UP000012040">
    <property type="component" value="Chromosome"/>
</dbReference>
<dbReference type="AlphaFoldDB" id="M4VBU7"/>
<evidence type="ECO:0000313" key="1">
    <source>
        <dbReference type="EMBL" id="AGH96708.1"/>
    </source>
</evidence>
<dbReference type="RefSeq" id="WP_015471198.1">
    <property type="nucleotide sequence ID" value="NC_020813.1"/>
</dbReference>
<gene>
    <name evidence="1" type="ORF">A11Q_2492</name>
</gene>
<sequence>MKNFMSLIFVFGLFTIFSQTSTAGLGRVYQYVCDYESFTKDESIELNIPGMTDNRLLAVFSYGSTASEPVYGSKILFVDGDDVVVRANCEVSSKENKTIHFLCNTDYKSGKMRVTTKPVHPNSLETSCRYYVEKE</sequence>
<dbReference type="EMBL" id="CP003537">
    <property type="protein sequence ID" value="AGH96708.1"/>
    <property type="molecule type" value="Genomic_DNA"/>
</dbReference>
<dbReference type="KEGG" id="bex:A11Q_2492"/>
<dbReference type="STRING" id="1184267.A11Q_2492"/>